<keyword evidence="1" id="KW-0378">Hydrolase</keyword>
<keyword evidence="2" id="KW-1185">Reference proteome</keyword>
<evidence type="ECO:0000313" key="2">
    <source>
        <dbReference type="Proteomes" id="UP000503022"/>
    </source>
</evidence>
<keyword evidence="1" id="KW-0540">Nuclease</keyword>
<proteinExistence type="predicted"/>
<dbReference type="GO" id="GO:0004519">
    <property type="term" value="F:endonuclease activity"/>
    <property type="evidence" value="ECO:0007669"/>
    <property type="project" value="UniProtKB-KW"/>
</dbReference>
<protein>
    <submittedName>
        <fullName evidence="1">Putative Hef-like homing endonuclease</fullName>
    </submittedName>
</protein>
<dbReference type="CDD" id="cd22328">
    <property type="entry name" value="Hef-like"/>
    <property type="match status" value="1"/>
</dbReference>
<name>A0A6G8R9H1_9CAUD</name>
<dbReference type="Proteomes" id="UP000503022">
    <property type="component" value="Segment"/>
</dbReference>
<gene>
    <name evidence="1" type="ORF">demigod_13</name>
</gene>
<organism evidence="1 2">
    <name type="scientific">Salmonella phage demigod</name>
    <dbReference type="NCBI Taxonomy" id="2713291"/>
    <lineage>
        <taxon>Viruses</taxon>
        <taxon>Duplodnaviria</taxon>
        <taxon>Heunggongvirae</taxon>
        <taxon>Uroviricota</taxon>
        <taxon>Caudoviricetes</taxon>
        <taxon>Sarkviridae</taxon>
        <taxon>Guernseyvirinae</taxon>
        <taxon>Jerseyvirus</taxon>
        <taxon>Jerseyvirus demigod</taxon>
    </lineage>
</organism>
<dbReference type="Gene3D" id="3.40.960.10">
    <property type="entry name" value="VSR Endonuclease"/>
    <property type="match status" value="1"/>
</dbReference>
<keyword evidence="1" id="KW-0255">Endonuclease</keyword>
<accession>A0A6G8R9H1</accession>
<dbReference type="EMBL" id="MT074431">
    <property type="protein sequence ID" value="QIN98037.1"/>
    <property type="molecule type" value="Genomic_DNA"/>
</dbReference>
<evidence type="ECO:0000313" key="1">
    <source>
        <dbReference type="EMBL" id="QIN98037.1"/>
    </source>
</evidence>
<sequence>MGRRITEEELKNRLAMFGFKLVKYGGSQVAKSVIKCPNGHEELKSLNTFTANGVRCKSCAAAERSRAYSTDETEARKIVEDMGYSLMAYGGDLYRKKSTVQCANGHVREVRIGNMVKGHRCKKCAAEAMCVAEDTVSARLPAGVKMDFYCGNMSGRSLFSCEKGHSWSTSANNVVSQQTKCPKCSNNVSGMEKEVLSFIRRVYPGVVNTSVRSLISPFELDIVLPDVRVAIEFNGVYWHSEANGKHRNYHINKRLACEKLGYRLISVRSDLWLEKREHVERILKNAVGVRTGSIFARKCRVVEVTNKDAFRFCEDNHIQGGTKATKAYALLHAGEMVAVMTLVHWRSKDSWELARYCTSTSVPGGLSKLWKHVVQENNIKQAFTYTDRDLFTGASYAEAGFIFDSCSVGFRVVVGTRTESRQKWSKAPDGLTQTEWYEREKVSRIWDSGQDKWEWVKGA</sequence>
<reference evidence="2" key="1">
    <citation type="submission" date="2020-02" db="EMBL/GenBank/DDBJ databases">
        <authorList>
            <person name="Olsen N.S."/>
            <person name="Forero-Junco L."/>
            <person name="Kot W."/>
            <person name="Hansen L.H."/>
        </authorList>
    </citation>
    <scope>NUCLEOTIDE SEQUENCE [LARGE SCALE GENOMIC DNA]</scope>
</reference>